<proteinExistence type="predicted"/>
<evidence type="ECO:0000313" key="2">
    <source>
        <dbReference type="EMBL" id="KAI7758205.1"/>
    </source>
</evidence>
<feature type="non-terminal residue" evidence="2">
    <location>
        <position position="1"/>
    </location>
</feature>
<name>A0AAD5DF21_AMBAR</name>
<gene>
    <name evidence="2" type="ORF">M8C21_027670</name>
</gene>
<comment type="caution">
    <text evidence="2">The sequence shown here is derived from an EMBL/GenBank/DDBJ whole genome shotgun (WGS) entry which is preliminary data.</text>
</comment>
<dbReference type="AlphaFoldDB" id="A0AAD5DF21"/>
<organism evidence="2 3">
    <name type="scientific">Ambrosia artemisiifolia</name>
    <name type="common">Common ragweed</name>
    <dbReference type="NCBI Taxonomy" id="4212"/>
    <lineage>
        <taxon>Eukaryota</taxon>
        <taxon>Viridiplantae</taxon>
        <taxon>Streptophyta</taxon>
        <taxon>Embryophyta</taxon>
        <taxon>Tracheophyta</taxon>
        <taxon>Spermatophyta</taxon>
        <taxon>Magnoliopsida</taxon>
        <taxon>eudicotyledons</taxon>
        <taxon>Gunneridae</taxon>
        <taxon>Pentapetalae</taxon>
        <taxon>asterids</taxon>
        <taxon>campanulids</taxon>
        <taxon>Asterales</taxon>
        <taxon>Asteraceae</taxon>
        <taxon>Asteroideae</taxon>
        <taxon>Heliantheae alliance</taxon>
        <taxon>Heliantheae</taxon>
        <taxon>Ambrosia</taxon>
    </lineage>
</organism>
<sequence>FTCVSRGRMESIDGNLTWQQPHPLSFQHFLLQPSFTHVNAIHPESDLLKIIGEGDEHFGPVKRRKLESSTSIQDEVDEDGLLLTLSLPNPMTQKSSNGSSSDISEVYSTTSVNDGSSNKPCSVNLDLSIALCGN</sequence>
<dbReference type="Proteomes" id="UP001206925">
    <property type="component" value="Unassembled WGS sequence"/>
</dbReference>
<feature type="region of interest" description="Disordered" evidence="1">
    <location>
        <begin position="86"/>
        <end position="117"/>
    </location>
</feature>
<accession>A0AAD5DF21</accession>
<dbReference type="EMBL" id="JAMZMK010000017">
    <property type="protein sequence ID" value="KAI7758205.1"/>
    <property type="molecule type" value="Genomic_DNA"/>
</dbReference>
<evidence type="ECO:0000313" key="3">
    <source>
        <dbReference type="Proteomes" id="UP001206925"/>
    </source>
</evidence>
<protein>
    <submittedName>
        <fullName evidence="2">Uncharacterized protein</fullName>
    </submittedName>
</protein>
<evidence type="ECO:0000256" key="1">
    <source>
        <dbReference type="SAM" id="MobiDB-lite"/>
    </source>
</evidence>
<keyword evidence="3" id="KW-1185">Reference proteome</keyword>
<reference evidence="2" key="1">
    <citation type="submission" date="2022-06" db="EMBL/GenBank/DDBJ databases">
        <title>Uncovering the hologenomic basis of an extraordinary plant invasion.</title>
        <authorList>
            <person name="Bieker V.C."/>
            <person name="Martin M.D."/>
            <person name="Gilbert T."/>
            <person name="Hodgins K."/>
            <person name="Battlay P."/>
            <person name="Petersen B."/>
            <person name="Wilson J."/>
        </authorList>
    </citation>
    <scope>NUCLEOTIDE SEQUENCE</scope>
    <source>
        <strain evidence="2">AA19_3_7</strain>
        <tissue evidence="2">Leaf</tissue>
    </source>
</reference>